<proteinExistence type="predicted"/>
<protein>
    <submittedName>
        <fullName evidence="1">Uncharacterized protein</fullName>
    </submittedName>
</protein>
<reference evidence="1 2" key="1">
    <citation type="submission" date="2024-04" db="EMBL/GenBank/DDBJ databases">
        <title>Phyllosticta paracitricarpa is synonymous to the EU quarantine fungus P. citricarpa based on phylogenomic analyses.</title>
        <authorList>
            <consortium name="Lawrence Berkeley National Laboratory"/>
            <person name="Van Ingen-Buijs V.A."/>
            <person name="Van Westerhoven A.C."/>
            <person name="Haridas S."/>
            <person name="Skiadas P."/>
            <person name="Martin F."/>
            <person name="Groenewald J.Z."/>
            <person name="Crous P.W."/>
            <person name="Seidl M.F."/>
        </authorList>
    </citation>
    <scope>NUCLEOTIDE SEQUENCE [LARGE SCALE GENOMIC DNA]</scope>
    <source>
        <strain evidence="1 2">CBS 123371</strain>
    </source>
</reference>
<evidence type="ECO:0000313" key="2">
    <source>
        <dbReference type="Proteomes" id="UP001363622"/>
    </source>
</evidence>
<dbReference type="EMBL" id="JBBPHU010000015">
    <property type="protein sequence ID" value="KAK7510081.1"/>
    <property type="molecule type" value="Genomic_DNA"/>
</dbReference>
<gene>
    <name evidence="1" type="ORF">IWZ03DRAFT_388990</name>
</gene>
<name>A0ABR1K8T9_9PEZI</name>
<evidence type="ECO:0000313" key="1">
    <source>
        <dbReference type="EMBL" id="KAK7510081.1"/>
    </source>
</evidence>
<comment type="caution">
    <text evidence="1">The sequence shown here is derived from an EMBL/GenBank/DDBJ whole genome shotgun (WGS) entry which is preliminary data.</text>
</comment>
<dbReference type="Proteomes" id="UP001363622">
    <property type="component" value="Unassembled WGS sequence"/>
</dbReference>
<sequence length="89" mass="9169">MPAGETLALPLIAAVRAHGWLRAKAPGNFDGNLVGNPNCVLAHCRDQGVRAGLGVHQLLVVGKVEDGVDDGHFARSYCLSSVGGGHSTI</sequence>
<accession>A0ABR1K8T9</accession>
<keyword evidence="2" id="KW-1185">Reference proteome</keyword>
<organism evidence="1 2">
    <name type="scientific">Phyllosticta citriasiana</name>
    <dbReference type="NCBI Taxonomy" id="595635"/>
    <lineage>
        <taxon>Eukaryota</taxon>
        <taxon>Fungi</taxon>
        <taxon>Dikarya</taxon>
        <taxon>Ascomycota</taxon>
        <taxon>Pezizomycotina</taxon>
        <taxon>Dothideomycetes</taxon>
        <taxon>Dothideomycetes incertae sedis</taxon>
        <taxon>Botryosphaeriales</taxon>
        <taxon>Phyllostictaceae</taxon>
        <taxon>Phyllosticta</taxon>
    </lineage>
</organism>